<dbReference type="EMBL" id="ACXX02000001">
    <property type="protein sequence ID" value="EGD49734.1"/>
    <property type="molecule type" value="Genomic_DNA"/>
</dbReference>
<dbReference type="Proteomes" id="UP000003860">
    <property type="component" value="Unassembled WGS sequence"/>
</dbReference>
<reference evidence="1" key="1">
    <citation type="submission" date="2009-07" db="EMBL/GenBank/DDBJ databases">
        <authorList>
            <consortium name="US DOE Joint Genome Institute (JGI-PGF)"/>
            <person name="Lucas S."/>
            <person name="Copeland A."/>
            <person name="Lapidus A."/>
            <person name="Glavina del Rio T."/>
            <person name="Tice H."/>
            <person name="Bruce D."/>
            <person name="Goodwin L."/>
            <person name="Pitluck S."/>
            <person name="Larimer F."/>
            <person name="Land M.L."/>
            <person name="Mouttaki H."/>
            <person name="He Z."/>
            <person name="Zhou J."/>
            <person name="Hemme C.L."/>
        </authorList>
    </citation>
    <scope>NUCLEOTIDE SEQUENCE [LARGE SCALE GENOMIC DNA]</scope>
    <source>
        <strain evidence="1">DSM 2782</strain>
    </source>
</reference>
<protein>
    <submittedName>
        <fullName evidence="1">Uncharacterized protein</fullName>
    </submittedName>
</protein>
<name>F1T8D6_9FIRM</name>
<accession>F1T8D6</accession>
<dbReference type="AlphaFoldDB" id="F1T8D6"/>
<reference evidence="1" key="2">
    <citation type="submission" date="2011-01" db="EMBL/GenBank/DDBJ databases">
        <title>The Non-contiguous Finished genome of Clostridium papyrosolvens.</title>
        <authorList>
            <person name="Lucas S."/>
            <person name="Copeland A."/>
            <person name="Lapidus A."/>
            <person name="Cheng J.-F."/>
            <person name="Goodwin L."/>
            <person name="Pitluck S."/>
            <person name="Misra M."/>
            <person name="Chertkov O."/>
            <person name="Detter J.C."/>
            <person name="Han C."/>
            <person name="Tapia R."/>
            <person name="Land M."/>
            <person name="Hauser L."/>
            <person name="Kyrpides N."/>
            <person name="Ivanova N."/>
            <person name="Pagani I."/>
            <person name="Mouttaki H."/>
            <person name="He Z."/>
            <person name="Zhou J."/>
            <person name="Hemme C.L."/>
            <person name="Woyke T."/>
        </authorList>
    </citation>
    <scope>NUCLEOTIDE SEQUENCE [LARGE SCALE GENOMIC DNA]</scope>
    <source>
        <strain evidence="1">DSM 2782</strain>
    </source>
</reference>
<evidence type="ECO:0000313" key="1">
    <source>
        <dbReference type="EMBL" id="EGD49734.1"/>
    </source>
</evidence>
<organism evidence="1 2">
    <name type="scientific">Ruminiclostridium papyrosolvens DSM 2782</name>
    <dbReference type="NCBI Taxonomy" id="588581"/>
    <lineage>
        <taxon>Bacteria</taxon>
        <taxon>Bacillati</taxon>
        <taxon>Bacillota</taxon>
        <taxon>Clostridia</taxon>
        <taxon>Eubacteriales</taxon>
        <taxon>Oscillospiraceae</taxon>
        <taxon>Ruminiclostridium</taxon>
    </lineage>
</organism>
<dbReference type="RefSeq" id="WP_004616647.1">
    <property type="nucleotide sequence ID" value="NZ_ACXX02000001.1"/>
</dbReference>
<proteinExistence type="predicted"/>
<keyword evidence="2" id="KW-1185">Reference proteome</keyword>
<comment type="caution">
    <text evidence="1">The sequence shown here is derived from an EMBL/GenBank/DDBJ whole genome shotgun (WGS) entry which is preliminary data.</text>
</comment>
<dbReference type="eggNOG" id="ENOG5032824">
    <property type="taxonomic scope" value="Bacteria"/>
</dbReference>
<gene>
    <name evidence="1" type="ORF">Cpap_4176</name>
</gene>
<sequence>MGKKNVCMDIKADQFEVLENDEAMCVDGGIDSPRQCVTTIIIGIIKIINYF</sequence>
<evidence type="ECO:0000313" key="2">
    <source>
        <dbReference type="Proteomes" id="UP000003860"/>
    </source>
</evidence>
<dbReference type="STRING" id="588581.Cpap_4176"/>